<evidence type="ECO:0000313" key="1">
    <source>
        <dbReference type="EMBL" id="MBA9026115.1"/>
    </source>
</evidence>
<dbReference type="EMBL" id="JACJHX010000003">
    <property type="protein sequence ID" value="MBA9026115.1"/>
    <property type="molecule type" value="Genomic_DNA"/>
</dbReference>
<proteinExistence type="predicted"/>
<comment type="caution">
    <text evidence="1">The sequence shown here is derived from an EMBL/GenBank/DDBJ whole genome shotgun (WGS) entry which is preliminary data.</text>
</comment>
<sequence length="167" mass="18338">MSTGILEVLIPRPNTAIVTKSGDDSKGAIGGTLFLQLTEQYRPFIHQVLPGSQFSFIQEFTTKRWSYLQGVRYGGSLLTVTIPQQNVTTNTTLLTMGENSRVEDVNLLLTSANHVNLVGVAFSGTISQIAKLRSTSITVDNSTALTTGISNVYGVHYRKSFRQCRCY</sequence>
<gene>
    <name evidence="1" type="ORF">HNP81_001400</name>
</gene>
<organism evidence="1 2">
    <name type="scientific">Peribacillus huizhouensis</name>
    <dbReference type="NCBI Taxonomy" id="1501239"/>
    <lineage>
        <taxon>Bacteria</taxon>
        <taxon>Bacillati</taxon>
        <taxon>Bacillota</taxon>
        <taxon>Bacilli</taxon>
        <taxon>Bacillales</taxon>
        <taxon>Bacillaceae</taxon>
        <taxon>Peribacillus</taxon>
    </lineage>
</organism>
<dbReference type="Proteomes" id="UP000626697">
    <property type="component" value="Unassembled WGS sequence"/>
</dbReference>
<name>A0ABR6CNF3_9BACI</name>
<reference evidence="1 2" key="1">
    <citation type="submission" date="2020-08" db="EMBL/GenBank/DDBJ databases">
        <title>Genomic Encyclopedia of Type Strains, Phase IV (KMG-IV): sequencing the most valuable type-strain genomes for metagenomic binning, comparative biology and taxonomic classification.</title>
        <authorList>
            <person name="Goeker M."/>
        </authorList>
    </citation>
    <scope>NUCLEOTIDE SEQUENCE [LARGE SCALE GENOMIC DNA]</scope>
    <source>
        <strain evidence="1 2">DSM 105481</strain>
    </source>
</reference>
<dbReference type="RefSeq" id="WP_246399260.1">
    <property type="nucleotide sequence ID" value="NZ_JACJHX010000003.1"/>
</dbReference>
<accession>A0ABR6CNF3</accession>
<keyword evidence="2" id="KW-1185">Reference proteome</keyword>
<evidence type="ECO:0000313" key="2">
    <source>
        <dbReference type="Proteomes" id="UP000626697"/>
    </source>
</evidence>
<protein>
    <submittedName>
        <fullName evidence="1">Uncharacterized protein</fullName>
    </submittedName>
</protein>